<dbReference type="PRINTS" id="PR00419">
    <property type="entry name" value="ADXRDTASE"/>
</dbReference>
<protein>
    <submittedName>
        <fullName evidence="2">FAD dependent oxidoreductase</fullName>
    </submittedName>
</protein>
<dbReference type="Gene3D" id="3.50.50.60">
    <property type="entry name" value="FAD/NAD(P)-binding domain"/>
    <property type="match status" value="1"/>
</dbReference>
<feature type="domain" description="Amine oxidase" evidence="1">
    <location>
        <begin position="99"/>
        <end position="341"/>
    </location>
</feature>
<dbReference type="PANTHER" id="PTHR16128">
    <property type="entry name" value="FAD/NAD(P)-BINDING OXIDOREDUCTASE FAMILY PROTEIN"/>
    <property type="match status" value="1"/>
</dbReference>
<name>A0A9P1NZA2_9CYAN</name>
<reference evidence="2 3" key="1">
    <citation type="submission" date="2014-02" db="EMBL/GenBank/DDBJ databases">
        <authorList>
            <person name="Genoscope - CEA"/>
        </authorList>
    </citation>
    <scope>NUCLEOTIDE SEQUENCE [LARGE SCALE GENOMIC DNA]</scope>
    <source>
        <strain evidence="2 3">PCC 8005</strain>
    </source>
</reference>
<evidence type="ECO:0000313" key="2">
    <source>
        <dbReference type="EMBL" id="CDM95607.1"/>
    </source>
</evidence>
<organism evidence="2 3">
    <name type="scientific">Limnospira indica PCC 8005</name>
    <dbReference type="NCBI Taxonomy" id="376219"/>
    <lineage>
        <taxon>Bacteria</taxon>
        <taxon>Bacillati</taxon>
        <taxon>Cyanobacteriota</taxon>
        <taxon>Cyanophyceae</taxon>
        <taxon>Oscillatoriophycideae</taxon>
        <taxon>Oscillatoriales</taxon>
        <taxon>Sirenicapillariaceae</taxon>
        <taxon>Limnospira</taxon>
    </lineage>
</organism>
<dbReference type="Pfam" id="PF01593">
    <property type="entry name" value="Amino_oxidase"/>
    <property type="match status" value="1"/>
</dbReference>
<dbReference type="AlphaFoldDB" id="A0A9P1NZA2"/>
<dbReference type="InterPro" id="IPR002937">
    <property type="entry name" value="Amino_oxidase"/>
</dbReference>
<dbReference type="RefSeq" id="WP_008051370.1">
    <property type="nucleotide sequence ID" value="NZ_FO818640.1"/>
</dbReference>
<evidence type="ECO:0000259" key="1">
    <source>
        <dbReference type="Pfam" id="PF01593"/>
    </source>
</evidence>
<dbReference type="SUPFAM" id="SSF51905">
    <property type="entry name" value="FAD/NAD(P)-binding domain"/>
    <property type="match status" value="1"/>
</dbReference>
<proteinExistence type="predicted"/>
<sequence length="364" mass="40201">MTQVDIIVIGAGIAGLICAQQLRRGGYSVVVVEKSRGVGGRAATRRVGGDRVDHGLRYLQPTGETVGKLITAMGSDLQLWTDTIYQFRSGEFHPSPMQRLYICPQGMNGVGKFLAADLDIWFGRRVESITPQDNGCWFLDLAITADNYPETPQNIAAKAVVVAIPAPQALILLESPAAQIPAALVAQIRSLNYNPSLAVMAGYGEDKWAALENRNPLWKGVEFPEGDRLEWVSLDSSRRQNPKTPILVFHSTPEFARQYLDVTDLETPGRILLQTASDRLFSWLNSPEWMQVHRWRYAFCQESLSTPCITTITPLPLVGAGDWCSPKSINGVLESGMAAADWVNSQLQKRRLPGEQIWQLLAAD</sequence>
<accession>A0A9P1NZA2</accession>
<dbReference type="GO" id="GO:0016491">
    <property type="term" value="F:oxidoreductase activity"/>
    <property type="evidence" value="ECO:0007669"/>
    <property type="project" value="InterPro"/>
</dbReference>
<evidence type="ECO:0000313" key="3">
    <source>
        <dbReference type="Proteomes" id="UP000032946"/>
    </source>
</evidence>
<keyword evidence="3" id="KW-1185">Reference proteome</keyword>
<dbReference type="InterPro" id="IPR036188">
    <property type="entry name" value="FAD/NAD-bd_sf"/>
</dbReference>
<dbReference type="Gene3D" id="3.90.660.10">
    <property type="match status" value="1"/>
</dbReference>
<dbReference type="Pfam" id="PF13450">
    <property type="entry name" value="NAD_binding_8"/>
    <property type="match status" value="1"/>
</dbReference>
<dbReference type="EMBL" id="FO818640">
    <property type="protein sequence ID" value="CDM95607.1"/>
    <property type="molecule type" value="Genomic_DNA"/>
</dbReference>
<dbReference type="PANTHER" id="PTHR16128:SF5">
    <property type="entry name" value="FAD_NAD(P)-BINDING OXIDOREDUCTASE FAMILY PROTEIN"/>
    <property type="match status" value="1"/>
</dbReference>
<gene>
    <name evidence="2" type="ORF">ARTHRO_40012</name>
</gene>
<dbReference type="Proteomes" id="UP000032946">
    <property type="component" value="Chromosome"/>
</dbReference>